<sequence>MALEVQGRAAGREQGERHVSFENERGDEHPAAGTASTPLNPRGRPPRVPPPASAVQATPSPDADGDTSLNAAPLSFSLPPSRLGPGGGQDRKARVQAGTATTVNSARTSILPPTSGSDGGGSDMSLTLNASMRRTRRRHAAAAAATMTGNVLGPAPVPPAAAMAVAAAAAARAANGSGATPAGSPDKSGAAGEGTGAAASLTATKPDASKGDGVGDTGTGTPGGGGSGAGAVAPDGYAFAAAAALADNTEESVPPAASTPPICGPLYTKPTPPNVLAVTIAQSEAFRLDPLLTNPVVRVHCLDANTGQYLASLDDPSTGLIDGARAVQILEYAGRPSQMTVANNSDYPAASILRAIPPIQTRPFNLLSRPEARTMAAWEETLLIDEAAERFVALDPLLIFEVLQPPVSYRRYSKHIRAFDSEDGSHLVAWAFLRPAGPRPETPDGPRQPLFGRLKLQLYEYKKDISDAVRISSKAAEAAAAQPSAGAGTVVGTAGASGPLHLNAASRAYVNWQALMAEGGAAVVPKYPSALTVVLQAVRRPEPEVVITEPALNIRPYLPAGYGSGFETSKVPLSAYLGGEGGEGGTLFGEAAEDITKHKFYRPITEPCKIPNVPLRKLPGGPQGVTCLAFSHGGLYLVVVASEADDRARIVIYHALTGAPKRTIHGAHNGFVYEVAWARDDSAIITASADGTAKVWEFNPAAAAAAMEAATEAAAGGHGISTSVADAAEAAAVAAPAMNLLATMMPRGTSAATAAPAAANSNLNASKPAAAGGGGGSVSITSSGSVPAPALAGYKAGAAATLPHATVLNHACYVYTAQFHPVQKLGSALVATGAYDGTVRLWRRYTGELLAAVKTQSGCINSLCFDKLGTRLYAGDSAGVLQEFSCDISKGADAVAAAPGGTNLKISTISASGTNSAGTLNATLMSSTMRKRLNGTQRSAGGGGSPSPVNLNASMLPRSNFNFSASIRPAPAASGSGDGDGSQAAQSRDGAGVNAPPGSTATASGAEVAVAAAAAAAAAAANILRVMRQCDEFDGEPLAHVFPHYDGRRLGLLTKRSRLLVVETRSLSKAEQFLGLRCREGPLKATFSPDGRYLVCGSEDGRVFIWDADGGPPTKLPQWTLGGDAVYQVAWNPQFHIAAVCSFASWAPVLLLAYDSSQPDVALQIGHKNSLELMARDRKRMEKPRPRWDIPDQLTPEFLRIMLSNIRRDARERGIIGDPNDPHGEYLIVPRKRLAELHAKQEADLAAAAAAADDAAPPAPPTPPPPPAPVNTNVDAASLPELPRSRFETATPAGTADGGDLGKNSLRSDKPKSNVHFADELPPPAFKEPRPASPPPPAVLAEETEESPPAAVPAVATEALTPPVPQLQEYQWSHPQPQRQQPESAAQNEEPSAPLTPPPPSWPATSAAISPTRLRQQQQEYARQQLQAAQQQRWRYPASTAAVAPLPQPQPQPQVPYTRTLYGLEQQYEWQKEVQAPDRLQYSQLQRAAEKELREGPKQYPPHPREVQLYQYALQQQQQQRYSPQQQQQQTQQHQQDLLLQQQQQQHNYDQQQHYGLQQQAYALYGLHEPSGQHGPGAFELYQMQTVPQVHPAMQVQRQQQQRQVMLQQQELAQQQQQQLQQGQQLQYGAQQGYELKSTYMPTATPYRYTPSYLKQQQQQQQLHQLQQQKQSFVGDQEGYGMQPPPYHSGQQSHAQVPYAQQRLQQQYGTHSAQQPGYGLPPSQYSQQLLLQQQQQPQQQYMLQPQYVGPQVVVHYQ</sequence>
<feature type="compositionally biased region" description="Low complexity" evidence="4">
    <location>
        <begin position="1246"/>
        <end position="1256"/>
    </location>
</feature>
<dbReference type="PANTHER" id="PTHR44499">
    <property type="entry name" value="JOUBERIN"/>
    <property type="match status" value="1"/>
</dbReference>
<feature type="compositionally biased region" description="Low complexity" evidence="4">
    <location>
        <begin position="1347"/>
        <end position="1361"/>
    </location>
</feature>
<feature type="region of interest" description="Disordered" evidence="4">
    <location>
        <begin position="175"/>
        <end position="229"/>
    </location>
</feature>
<feature type="compositionally biased region" description="Pro residues" evidence="4">
    <location>
        <begin position="1257"/>
        <end position="1269"/>
    </location>
</feature>
<evidence type="ECO:0000256" key="4">
    <source>
        <dbReference type="SAM" id="MobiDB-lite"/>
    </source>
</evidence>
<feature type="compositionally biased region" description="Pro residues" evidence="4">
    <location>
        <begin position="1321"/>
        <end position="1338"/>
    </location>
</feature>
<gene>
    <name evidence="5" type="ORF">Vafri_4558</name>
</gene>
<comment type="caution">
    <text evidence="5">The sequence shown here is derived from an EMBL/GenBank/DDBJ whole genome shotgun (WGS) entry which is preliminary data.</text>
</comment>
<feature type="repeat" description="WD" evidence="3">
    <location>
        <begin position="665"/>
        <end position="706"/>
    </location>
</feature>
<evidence type="ECO:0000256" key="1">
    <source>
        <dbReference type="ARBA" id="ARBA00022574"/>
    </source>
</evidence>
<dbReference type="SMART" id="SM00320">
    <property type="entry name" value="WD40"/>
    <property type="match status" value="5"/>
</dbReference>
<feature type="compositionally biased region" description="Gly residues" evidence="4">
    <location>
        <begin position="212"/>
        <end position="229"/>
    </location>
</feature>
<dbReference type="Pfam" id="PF00400">
    <property type="entry name" value="WD40"/>
    <property type="match status" value="3"/>
</dbReference>
<name>A0A8J4AZ15_9CHLO</name>
<accession>A0A8J4AZ15</accession>
<dbReference type="Gene3D" id="2.130.10.10">
    <property type="entry name" value="YVTN repeat-like/Quinoprotein amine dehydrogenase"/>
    <property type="match status" value="3"/>
</dbReference>
<dbReference type="PROSITE" id="PS50082">
    <property type="entry name" value="WD_REPEATS_2"/>
    <property type="match status" value="3"/>
</dbReference>
<dbReference type="InterPro" id="IPR036322">
    <property type="entry name" value="WD40_repeat_dom_sf"/>
</dbReference>
<dbReference type="PANTHER" id="PTHR44499:SF1">
    <property type="entry name" value="JOUBERIN"/>
    <property type="match status" value="1"/>
</dbReference>
<evidence type="ECO:0000313" key="5">
    <source>
        <dbReference type="EMBL" id="GIL48429.1"/>
    </source>
</evidence>
<feature type="compositionally biased region" description="Low complexity" evidence="4">
    <location>
        <begin position="68"/>
        <end position="83"/>
    </location>
</feature>
<dbReference type="InterPro" id="IPR052803">
    <property type="entry name" value="Cilium-Associated_Jouberin"/>
</dbReference>
<dbReference type="GO" id="GO:0044458">
    <property type="term" value="P:motile cilium assembly"/>
    <property type="evidence" value="ECO:0007669"/>
    <property type="project" value="TreeGrafter"/>
</dbReference>
<evidence type="ECO:0000256" key="3">
    <source>
        <dbReference type="PROSITE-ProRule" id="PRU00221"/>
    </source>
</evidence>
<proteinExistence type="predicted"/>
<keyword evidence="1 3" id="KW-0853">WD repeat</keyword>
<protein>
    <submittedName>
        <fullName evidence="5">Uncharacterized protein</fullName>
    </submittedName>
</protein>
<reference evidence="5" key="1">
    <citation type="journal article" date="2021" name="Proc. Natl. Acad. Sci. U.S.A.">
        <title>Three genomes in the algal genus Volvox reveal the fate of a haploid sex-determining region after a transition to homothallism.</title>
        <authorList>
            <person name="Yamamoto K."/>
            <person name="Hamaji T."/>
            <person name="Kawai-Toyooka H."/>
            <person name="Matsuzaki R."/>
            <person name="Takahashi F."/>
            <person name="Nishimura Y."/>
            <person name="Kawachi M."/>
            <person name="Noguchi H."/>
            <person name="Minakuchi Y."/>
            <person name="Umen J.G."/>
            <person name="Toyoda A."/>
            <person name="Nozaki H."/>
        </authorList>
    </citation>
    <scope>NUCLEOTIDE SEQUENCE</scope>
    <source>
        <strain evidence="5">NIES-3780</strain>
    </source>
</reference>
<dbReference type="InterPro" id="IPR019775">
    <property type="entry name" value="WD40_repeat_CS"/>
</dbReference>
<dbReference type="SUPFAM" id="SSF50978">
    <property type="entry name" value="WD40 repeat-like"/>
    <property type="match status" value="1"/>
</dbReference>
<feature type="repeat" description="WD" evidence="3">
    <location>
        <begin position="807"/>
        <end position="852"/>
    </location>
</feature>
<feature type="region of interest" description="Disordered" evidence="4">
    <location>
        <begin position="967"/>
        <end position="1001"/>
    </location>
</feature>
<dbReference type="PROSITE" id="PS50294">
    <property type="entry name" value="WD_REPEATS_REGION"/>
    <property type="match status" value="1"/>
</dbReference>
<dbReference type="InterPro" id="IPR015943">
    <property type="entry name" value="WD40/YVTN_repeat-like_dom_sf"/>
</dbReference>
<feature type="region of interest" description="Disordered" evidence="4">
    <location>
        <begin position="1245"/>
        <end position="1456"/>
    </location>
</feature>
<feature type="compositionally biased region" description="Polar residues" evidence="4">
    <location>
        <begin position="98"/>
        <end position="114"/>
    </location>
</feature>
<evidence type="ECO:0000313" key="6">
    <source>
        <dbReference type="Proteomes" id="UP000747399"/>
    </source>
</evidence>
<dbReference type="PROSITE" id="PS00678">
    <property type="entry name" value="WD_REPEATS_1"/>
    <property type="match status" value="1"/>
</dbReference>
<feature type="repeat" description="WD" evidence="3">
    <location>
        <begin position="1087"/>
        <end position="1116"/>
    </location>
</feature>
<dbReference type="GO" id="GO:0036064">
    <property type="term" value="C:ciliary basal body"/>
    <property type="evidence" value="ECO:0007669"/>
    <property type="project" value="TreeGrafter"/>
</dbReference>
<keyword evidence="6" id="KW-1185">Reference proteome</keyword>
<organism evidence="5 6">
    <name type="scientific">Volvox africanus</name>
    <dbReference type="NCBI Taxonomy" id="51714"/>
    <lineage>
        <taxon>Eukaryota</taxon>
        <taxon>Viridiplantae</taxon>
        <taxon>Chlorophyta</taxon>
        <taxon>core chlorophytes</taxon>
        <taxon>Chlorophyceae</taxon>
        <taxon>CS clade</taxon>
        <taxon>Chlamydomonadales</taxon>
        <taxon>Volvocaceae</taxon>
        <taxon>Volvox</taxon>
    </lineage>
</organism>
<feature type="region of interest" description="Disordered" evidence="4">
    <location>
        <begin position="1"/>
        <end position="126"/>
    </location>
</feature>
<feature type="compositionally biased region" description="Polar residues" evidence="4">
    <location>
        <begin position="1702"/>
        <end position="1715"/>
    </location>
</feature>
<feature type="compositionally biased region" description="Low complexity" evidence="4">
    <location>
        <begin position="1403"/>
        <end position="1433"/>
    </location>
</feature>
<keyword evidence="2" id="KW-0677">Repeat</keyword>
<feature type="region of interest" description="Disordered" evidence="4">
    <location>
        <begin position="1676"/>
        <end position="1723"/>
    </location>
</feature>
<dbReference type="InterPro" id="IPR001680">
    <property type="entry name" value="WD40_rpt"/>
</dbReference>
<feature type="compositionally biased region" description="Basic and acidic residues" evidence="4">
    <location>
        <begin position="10"/>
        <end position="30"/>
    </location>
</feature>
<dbReference type="EMBL" id="BNCO01000005">
    <property type="protein sequence ID" value="GIL48429.1"/>
    <property type="molecule type" value="Genomic_DNA"/>
</dbReference>
<evidence type="ECO:0000256" key="2">
    <source>
        <dbReference type="ARBA" id="ARBA00022737"/>
    </source>
</evidence>
<dbReference type="Proteomes" id="UP000747399">
    <property type="component" value="Unassembled WGS sequence"/>
</dbReference>
<feature type="compositionally biased region" description="Polar residues" evidence="4">
    <location>
        <begin position="1368"/>
        <end position="1390"/>
    </location>
</feature>